<comment type="caution">
    <text evidence="1">The sequence shown here is derived from an EMBL/GenBank/DDBJ whole genome shotgun (WGS) entry which is preliminary data.</text>
</comment>
<name>A0A9D5CB29_9LILI</name>
<dbReference type="AlphaFoldDB" id="A0A9D5CB29"/>
<proteinExistence type="predicted"/>
<accession>A0A9D5CB29</accession>
<reference evidence="1" key="2">
    <citation type="journal article" date="2022" name="Hortic Res">
        <title>The genome of Dioscorea zingiberensis sheds light on the biosynthesis, origin and evolution of the medicinally important diosgenin saponins.</title>
        <authorList>
            <person name="Li Y."/>
            <person name="Tan C."/>
            <person name="Li Z."/>
            <person name="Guo J."/>
            <person name="Li S."/>
            <person name="Chen X."/>
            <person name="Wang C."/>
            <person name="Dai X."/>
            <person name="Yang H."/>
            <person name="Song W."/>
            <person name="Hou L."/>
            <person name="Xu J."/>
            <person name="Tong Z."/>
            <person name="Xu A."/>
            <person name="Yuan X."/>
            <person name="Wang W."/>
            <person name="Yang Q."/>
            <person name="Chen L."/>
            <person name="Sun Z."/>
            <person name="Wang K."/>
            <person name="Pan B."/>
            <person name="Chen J."/>
            <person name="Bao Y."/>
            <person name="Liu F."/>
            <person name="Qi X."/>
            <person name="Gang D.R."/>
            <person name="Wen J."/>
            <person name="Li J."/>
        </authorList>
    </citation>
    <scope>NUCLEOTIDE SEQUENCE</scope>
    <source>
        <strain evidence="1">Dzin_1.0</strain>
    </source>
</reference>
<gene>
    <name evidence="1" type="ORF">J5N97_022581</name>
</gene>
<protein>
    <submittedName>
        <fullName evidence="1">Uncharacterized protein</fullName>
    </submittedName>
</protein>
<reference evidence="1" key="1">
    <citation type="submission" date="2021-03" db="EMBL/GenBank/DDBJ databases">
        <authorList>
            <person name="Li Z."/>
            <person name="Yang C."/>
        </authorList>
    </citation>
    <scope>NUCLEOTIDE SEQUENCE</scope>
    <source>
        <strain evidence="1">Dzin_1.0</strain>
        <tissue evidence="1">Leaf</tissue>
    </source>
</reference>
<dbReference type="Proteomes" id="UP001085076">
    <property type="component" value="Miscellaneous, Linkage group lg06"/>
</dbReference>
<sequence>MATTTMLAVWDELLYNLKRSGNDSFFSFKRLASIEFEVLQKDILKDQGRGKAVADSAGAAEAGLLASIEFEVLQKDILKDQGMNLEDT</sequence>
<dbReference type="EMBL" id="JAGGNH010000006">
    <property type="protein sequence ID" value="KAJ0969704.1"/>
    <property type="molecule type" value="Genomic_DNA"/>
</dbReference>
<evidence type="ECO:0000313" key="2">
    <source>
        <dbReference type="Proteomes" id="UP001085076"/>
    </source>
</evidence>
<organism evidence="1 2">
    <name type="scientific">Dioscorea zingiberensis</name>
    <dbReference type="NCBI Taxonomy" id="325984"/>
    <lineage>
        <taxon>Eukaryota</taxon>
        <taxon>Viridiplantae</taxon>
        <taxon>Streptophyta</taxon>
        <taxon>Embryophyta</taxon>
        <taxon>Tracheophyta</taxon>
        <taxon>Spermatophyta</taxon>
        <taxon>Magnoliopsida</taxon>
        <taxon>Liliopsida</taxon>
        <taxon>Dioscoreales</taxon>
        <taxon>Dioscoreaceae</taxon>
        <taxon>Dioscorea</taxon>
    </lineage>
</organism>
<keyword evidence="2" id="KW-1185">Reference proteome</keyword>
<evidence type="ECO:0000313" key="1">
    <source>
        <dbReference type="EMBL" id="KAJ0969704.1"/>
    </source>
</evidence>